<gene>
    <name evidence="2" type="ORF">CSF007_3580</name>
    <name evidence="3" type="ORF">NCTC10476_01391</name>
</gene>
<evidence type="ECO:0000313" key="3">
    <source>
        <dbReference type="EMBL" id="SUQ00117.1"/>
    </source>
</evidence>
<reference evidence="2" key="1">
    <citation type="journal article" date="2015" name="Genome Announc.">
        <title>Complete Genome Sequence of Yersinia ruckeri Strain CSF007-82, Etiologic Agent of Red Mouth Disease in Salmonid Fish.</title>
        <authorList>
            <person name="Nelson M.C."/>
            <person name="LaPatra S.E."/>
            <person name="Welch T.J."/>
            <person name="Graf J."/>
        </authorList>
    </citation>
    <scope>NUCLEOTIDE SEQUENCE</scope>
    <source>
        <strain evidence="2">CSF007-82</strain>
    </source>
</reference>
<dbReference type="GO" id="GO:0043565">
    <property type="term" value="F:sequence-specific DNA binding"/>
    <property type="evidence" value="ECO:0007669"/>
    <property type="project" value="UniProtKB-ARBA"/>
</dbReference>
<keyword evidence="4" id="KW-1185">Reference proteome</keyword>
<dbReference type="GO" id="GO:0006355">
    <property type="term" value="P:regulation of DNA-templated transcription"/>
    <property type="evidence" value="ECO:0007669"/>
    <property type="project" value="InterPro"/>
</dbReference>
<dbReference type="InterPro" id="IPR035069">
    <property type="entry name" value="TTHA1013/TTHA0281-like"/>
</dbReference>
<dbReference type="CDD" id="cd22231">
    <property type="entry name" value="RHH_NikR_HicB-like"/>
    <property type="match status" value="1"/>
</dbReference>
<name>A0A085U389_YERRU</name>
<dbReference type="InterPro" id="IPR031807">
    <property type="entry name" value="HicB-like"/>
</dbReference>
<dbReference type="InterPro" id="IPR013321">
    <property type="entry name" value="Arc_rbn_hlx_hlx"/>
</dbReference>
<organism evidence="2">
    <name type="scientific">Yersinia ruckeri</name>
    <dbReference type="NCBI Taxonomy" id="29486"/>
    <lineage>
        <taxon>Bacteria</taxon>
        <taxon>Pseudomonadati</taxon>
        <taxon>Pseudomonadota</taxon>
        <taxon>Gammaproteobacteria</taxon>
        <taxon>Enterobacterales</taxon>
        <taxon>Yersiniaceae</taxon>
        <taxon>Yersinia</taxon>
    </lineage>
</organism>
<dbReference type="PATRIC" id="fig|29486.44.peg.3219"/>
<evidence type="ECO:0000313" key="2">
    <source>
        <dbReference type="EMBL" id="CEK26495.1"/>
    </source>
</evidence>
<accession>A0A085U389</accession>
<dbReference type="PANTHER" id="PTHR34873:SF3">
    <property type="entry name" value="ADDICTION MODULE TOXIN, HICA FAMILY"/>
    <property type="match status" value="1"/>
</dbReference>
<dbReference type="KEGG" id="yrb:UGYR_13510"/>
<dbReference type="OrthoDB" id="9807959at2"/>
<evidence type="ECO:0000313" key="4">
    <source>
        <dbReference type="Proteomes" id="UP000255169"/>
    </source>
</evidence>
<evidence type="ECO:0000259" key="1">
    <source>
        <dbReference type="Pfam" id="PF15919"/>
    </source>
</evidence>
<dbReference type="PANTHER" id="PTHR34873">
    <property type="entry name" value="SSR1766 PROTEIN"/>
    <property type="match status" value="1"/>
</dbReference>
<dbReference type="RefSeq" id="WP_004719138.1">
    <property type="nucleotide sequence ID" value="NZ_CABIHR010000012.1"/>
</dbReference>
<feature type="domain" description="HicB-like antitoxin of toxin-antitoxin system" evidence="1">
    <location>
        <begin position="3"/>
        <end position="129"/>
    </location>
</feature>
<proteinExistence type="predicted"/>
<dbReference type="KEGG" id="yru:BD65_2626"/>
<dbReference type="eggNOG" id="COG0864">
    <property type="taxonomic scope" value="Bacteria"/>
</dbReference>
<dbReference type="GeneID" id="66878472"/>
<dbReference type="Gene3D" id="1.10.1220.10">
    <property type="entry name" value="Met repressor-like"/>
    <property type="match status" value="1"/>
</dbReference>
<dbReference type="Gene3D" id="3.30.160.250">
    <property type="match status" value="1"/>
</dbReference>
<dbReference type="eggNOG" id="COG1598">
    <property type="taxonomic scope" value="Bacteria"/>
</dbReference>
<protein>
    <recommendedName>
        <fullName evidence="1">HicB-like antitoxin of toxin-antitoxin system domain-containing protein</fullName>
    </recommendedName>
</protein>
<dbReference type="Proteomes" id="UP000255169">
    <property type="component" value="Unassembled WGS sequence"/>
</dbReference>
<reference evidence="3 4" key="2">
    <citation type="submission" date="2018-06" db="EMBL/GenBank/DDBJ databases">
        <authorList>
            <consortium name="Pathogen Informatics"/>
            <person name="Doyle S."/>
        </authorList>
    </citation>
    <scope>NUCLEOTIDE SEQUENCE [LARGE SCALE GENOMIC DNA]</scope>
    <source>
        <strain evidence="3 4">NCTC10476</strain>
    </source>
</reference>
<dbReference type="Pfam" id="PF15919">
    <property type="entry name" value="HicB_lk_antitox"/>
    <property type="match status" value="1"/>
</dbReference>
<dbReference type="SUPFAM" id="SSF143100">
    <property type="entry name" value="TTHA1013/TTHA0281-like"/>
    <property type="match status" value="1"/>
</dbReference>
<sequence>MIYPIFIFSSTEGFDGYFPDIEGCFFAGNTFADISKNAEEAFAVHIETLMDEGFPLPTPPRDPQRYIGDPRLKEEGGILGFVDIDPTRYERKAVKFNLTMSQNLLTAIDKFIASHPAYKNRSQFLAELARDKIVS</sequence>
<dbReference type="EMBL" id="UHJG01000001">
    <property type="protein sequence ID" value="SUQ00117.1"/>
    <property type="molecule type" value="Genomic_DNA"/>
</dbReference>
<dbReference type="AlphaFoldDB" id="A0A085U389"/>
<dbReference type="EMBL" id="LN681231">
    <property type="protein sequence ID" value="CEK26495.1"/>
    <property type="molecule type" value="Genomic_DNA"/>
</dbReference>